<name>A0A7G9W9E7_ALKCA</name>
<keyword evidence="2" id="KW-1185">Reference proteome</keyword>
<dbReference type="GO" id="GO:0000287">
    <property type="term" value="F:magnesium ion binding"/>
    <property type="evidence" value="ECO:0007669"/>
    <property type="project" value="InterPro"/>
</dbReference>
<dbReference type="EMBL" id="CP058559">
    <property type="protein sequence ID" value="QNO15309.1"/>
    <property type="molecule type" value="Genomic_DNA"/>
</dbReference>
<protein>
    <submittedName>
        <fullName evidence="1">Inorganic pyrophosphatase</fullName>
    </submittedName>
</protein>
<dbReference type="Gene3D" id="3.90.80.10">
    <property type="entry name" value="Inorganic pyrophosphatase"/>
    <property type="match status" value="1"/>
</dbReference>
<dbReference type="InterPro" id="IPR036649">
    <property type="entry name" value="Pyrophosphatase_sf"/>
</dbReference>
<dbReference type="SUPFAM" id="SSF50324">
    <property type="entry name" value="Inorganic pyrophosphatase"/>
    <property type="match status" value="1"/>
</dbReference>
<dbReference type="Proteomes" id="UP000516160">
    <property type="component" value="Chromosome"/>
</dbReference>
<evidence type="ECO:0000313" key="1">
    <source>
        <dbReference type="EMBL" id="QNO15309.1"/>
    </source>
</evidence>
<proteinExistence type="predicted"/>
<dbReference type="RefSeq" id="WP_213165673.1">
    <property type="nucleotide sequence ID" value="NZ_CP058559.1"/>
</dbReference>
<dbReference type="GO" id="GO:0004427">
    <property type="term" value="F:inorganic diphosphate phosphatase activity"/>
    <property type="evidence" value="ECO:0007669"/>
    <property type="project" value="InterPro"/>
</dbReference>
<accession>A0A7G9W9E7</accession>
<dbReference type="GO" id="GO:0005737">
    <property type="term" value="C:cytoplasm"/>
    <property type="evidence" value="ECO:0007669"/>
    <property type="project" value="InterPro"/>
</dbReference>
<dbReference type="AlphaFoldDB" id="A0A7G9W9E7"/>
<dbReference type="KEGG" id="acae:HYG86_11305"/>
<evidence type="ECO:0000313" key="2">
    <source>
        <dbReference type="Proteomes" id="UP000516160"/>
    </source>
</evidence>
<organism evidence="1 2">
    <name type="scientific">Alkalicella caledoniensis</name>
    <dbReference type="NCBI Taxonomy" id="2731377"/>
    <lineage>
        <taxon>Bacteria</taxon>
        <taxon>Bacillati</taxon>
        <taxon>Bacillota</taxon>
        <taxon>Clostridia</taxon>
        <taxon>Eubacteriales</taxon>
        <taxon>Proteinivoracaceae</taxon>
        <taxon>Alkalicella</taxon>
    </lineage>
</organism>
<sequence length="116" mass="13167">MNNEKYWKALEHLVSTSKIIIDRPKGTRHPTATQIIYPLDYGYLEGTSAGDGEGIDVWLGTQKERQVDAIICSVDLTKRDAEIKILIGCTEQEKETIHKFHNQLEPISGMLIKRSK</sequence>
<gene>
    <name evidence="1" type="ORF">HYG86_11305</name>
</gene>
<dbReference type="GO" id="GO:0006796">
    <property type="term" value="P:phosphate-containing compound metabolic process"/>
    <property type="evidence" value="ECO:0007669"/>
    <property type="project" value="InterPro"/>
</dbReference>
<reference evidence="1 2" key="1">
    <citation type="submission" date="2020-07" db="EMBL/GenBank/DDBJ databases">
        <title>Alkalicella. sp. LB2 genome.</title>
        <authorList>
            <person name="Postec A."/>
            <person name="Quemeneur M."/>
        </authorList>
    </citation>
    <scope>NUCLEOTIDE SEQUENCE [LARGE SCALE GENOMIC DNA]</scope>
    <source>
        <strain evidence="1 2">LB2</strain>
    </source>
</reference>